<dbReference type="Proteomes" id="UP000887572">
    <property type="component" value="Unplaced"/>
</dbReference>
<evidence type="ECO:0000313" key="2">
    <source>
        <dbReference type="Proteomes" id="UP000887572"/>
    </source>
</evidence>
<reference evidence="3" key="1">
    <citation type="submission" date="2022-11" db="UniProtKB">
        <authorList>
            <consortium name="WormBaseParasite"/>
        </authorList>
    </citation>
    <scope>IDENTIFICATION</scope>
</reference>
<keyword evidence="2" id="KW-1185">Reference proteome</keyword>
<accession>A0A914I344</accession>
<organism evidence="2 3">
    <name type="scientific">Globodera rostochiensis</name>
    <name type="common">Golden nematode worm</name>
    <name type="synonym">Heterodera rostochiensis</name>
    <dbReference type="NCBI Taxonomy" id="31243"/>
    <lineage>
        <taxon>Eukaryota</taxon>
        <taxon>Metazoa</taxon>
        <taxon>Ecdysozoa</taxon>
        <taxon>Nematoda</taxon>
        <taxon>Chromadorea</taxon>
        <taxon>Rhabditida</taxon>
        <taxon>Tylenchina</taxon>
        <taxon>Tylenchomorpha</taxon>
        <taxon>Tylenchoidea</taxon>
        <taxon>Heteroderidae</taxon>
        <taxon>Heteroderinae</taxon>
        <taxon>Globodera</taxon>
    </lineage>
</organism>
<name>A0A914I344_GLORO</name>
<evidence type="ECO:0000256" key="1">
    <source>
        <dbReference type="SAM" id="MobiDB-lite"/>
    </source>
</evidence>
<protein>
    <submittedName>
        <fullName evidence="3">Uncharacterized protein</fullName>
    </submittedName>
</protein>
<dbReference type="AlphaFoldDB" id="A0A914I344"/>
<feature type="region of interest" description="Disordered" evidence="1">
    <location>
        <begin position="1"/>
        <end position="25"/>
    </location>
</feature>
<dbReference type="WBParaSite" id="Gr19_v10_g6430.t1">
    <property type="protein sequence ID" value="Gr19_v10_g6430.t1"/>
    <property type="gene ID" value="Gr19_v10_g6430"/>
</dbReference>
<feature type="compositionally biased region" description="Basic and acidic residues" evidence="1">
    <location>
        <begin position="198"/>
        <end position="217"/>
    </location>
</feature>
<sequence length="235" mass="26876">MTLQKRQRTAEQAGFSPLNPHESQNKTTLIDNINTNLNNILSLTQTIVTAAQSNNNEILNSVLSAISVVIDTCKTQLTALKLQQQPEEDPFERRERERSLVLIGLPESTSEHSTERVRSDFGEATRVLNELGVECSPTTVYRMGRRNLANQGHGRLLKVVLPARVFRSVALGSWKTHRAEMRKDPKWNKLLIRPSLTKAERDKEKEMWQQRNEDRTRRNSNSNDPNSRIQSLPKN</sequence>
<evidence type="ECO:0000313" key="3">
    <source>
        <dbReference type="WBParaSite" id="Gr19_v10_g6430.t1"/>
    </source>
</evidence>
<feature type="region of interest" description="Disordered" evidence="1">
    <location>
        <begin position="194"/>
        <end position="235"/>
    </location>
</feature>
<feature type="compositionally biased region" description="Low complexity" evidence="1">
    <location>
        <begin position="219"/>
        <end position="228"/>
    </location>
</feature>
<proteinExistence type="predicted"/>